<dbReference type="AlphaFoldDB" id="A0A8J3LWT5"/>
<name>A0A8J3LWT5_9ACTN</name>
<evidence type="ECO:0000256" key="1">
    <source>
        <dbReference type="SAM" id="MobiDB-lite"/>
    </source>
</evidence>
<dbReference type="GO" id="GO:0005886">
    <property type="term" value="C:plasma membrane"/>
    <property type="evidence" value="ECO:0007669"/>
    <property type="project" value="TreeGrafter"/>
</dbReference>
<dbReference type="InterPro" id="IPR043128">
    <property type="entry name" value="Rev_trsase/Diguanyl_cyclase"/>
</dbReference>
<dbReference type="PROSITE" id="PS50887">
    <property type="entry name" value="GGDEF"/>
    <property type="match status" value="1"/>
</dbReference>
<dbReference type="SMART" id="SM00267">
    <property type="entry name" value="GGDEF"/>
    <property type="match status" value="1"/>
</dbReference>
<keyword evidence="4" id="KW-1185">Reference proteome</keyword>
<dbReference type="GO" id="GO:0052621">
    <property type="term" value="F:diguanylate cyclase activity"/>
    <property type="evidence" value="ECO:0007669"/>
    <property type="project" value="TreeGrafter"/>
</dbReference>
<dbReference type="NCBIfam" id="TIGR00254">
    <property type="entry name" value="GGDEF"/>
    <property type="match status" value="1"/>
</dbReference>
<dbReference type="Gene3D" id="3.30.70.270">
    <property type="match status" value="1"/>
</dbReference>
<dbReference type="PANTHER" id="PTHR45138">
    <property type="entry name" value="REGULATORY COMPONENTS OF SENSORY TRANSDUCTION SYSTEM"/>
    <property type="match status" value="1"/>
</dbReference>
<reference evidence="3" key="1">
    <citation type="submission" date="2021-01" db="EMBL/GenBank/DDBJ databases">
        <title>Whole genome shotgun sequence of Planosporangium flavigriseum NBRC 105377.</title>
        <authorList>
            <person name="Komaki H."/>
            <person name="Tamura T."/>
        </authorList>
    </citation>
    <scope>NUCLEOTIDE SEQUENCE</scope>
    <source>
        <strain evidence="3">NBRC 105377</strain>
    </source>
</reference>
<feature type="domain" description="GGDEF" evidence="2">
    <location>
        <begin position="23"/>
        <end position="145"/>
    </location>
</feature>
<dbReference type="RefSeq" id="WP_239075604.1">
    <property type="nucleotide sequence ID" value="NZ_BAAAQJ010000010.1"/>
</dbReference>
<proteinExistence type="predicted"/>
<comment type="caution">
    <text evidence="3">The sequence shown here is derived from an EMBL/GenBank/DDBJ whole genome shotgun (WGS) entry which is preliminary data.</text>
</comment>
<dbReference type="FunFam" id="3.30.70.270:FF:000001">
    <property type="entry name" value="Diguanylate cyclase domain protein"/>
    <property type="match status" value="1"/>
</dbReference>
<sequence>MPNRRAWDLELPRGIVMARRAGEKLAVAVVDLDHFKAYNDTHGHPTGDELLRQAAAAWRAELRKDDLLARYGGEEFTVMAIGLTQQQMTALVERLRAQTPFGQTFSAGIAEWDGSETPQRLVARADEALYKAKNAGRNRTVTAPAPGSESTPARRATDLNGTNGNDTDRGNPGVDLTSA</sequence>
<accession>A0A8J3LWT5</accession>
<protein>
    <recommendedName>
        <fullName evidence="2">GGDEF domain-containing protein</fullName>
    </recommendedName>
</protein>
<evidence type="ECO:0000259" key="2">
    <source>
        <dbReference type="PROSITE" id="PS50887"/>
    </source>
</evidence>
<feature type="region of interest" description="Disordered" evidence="1">
    <location>
        <begin position="133"/>
        <end position="179"/>
    </location>
</feature>
<dbReference type="EMBL" id="BONU01000028">
    <property type="protein sequence ID" value="GIG75249.1"/>
    <property type="molecule type" value="Genomic_DNA"/>
</dbReference>
<dbReference type="GO" id="GO:0043709">
    <property type="term" value="P:cell adhesion involved in single-species biofilm formation"/>
    <property type="evidence" value="ECO:0007669"/>
    <property type="project" value="TreeGrafter"/>
</dbReference>
<dbReference type="InterPro" id="IPR050469">
    <property type="entry name" value="Diguanylate_Cyclase"/>
</dbReference>
<dbReference type="SUPFAM" id="SSF55073">
    <property type="entry name" value="Nucleotide cyclase"/>
    <property type="match status" value="1"/>
</dbReference>
<organism evidence="3 4">
    <name type="scientific">Planosporangium flavigriseum</name>
    <dbReference type="NCBI Taxonomy" id="373681"/>
    <lineage>
        <taxon>Bacteria</taxon>
        <taxon>Bacillati</taxon>
        <taxon>Actinomycetota</taxon>
        <taxon>Actinomycetes</taxon>
        <taxon>Micromonosporales</taxon>
        <taxon>Micromonosporaceae</taxon>
        <taxon>Planosporangium</taxon>
    </lineage>
</organism>
<dbReference type="InterPro" id="IPR029787">
    <property type="entry name" value="Nucleotide_cyclase"/>
</dbReference>
<evidence type="ECO:0000313" key="4">
    <source>
        <dbReference type="Proteomes" id="UP000653674"/>
    </source>
</evidence>
<dbReference type="CDD" id="cd01949">
    <property type="entry name" value="GGDEF"/>
    <property type="match status" value="1"/>
</dbReference>
<gene>
    <name evidence="3" type="ORF">Pfl04_36530</name>
</gene>
<dbReference type="Proteomes" id="UP000653674">
    <property type="component" value="Unassembled WGS sequence"/>
</dbReference>
<dbReference type="InterPro" id="IPR000160">
    <property type="entry name" value="GGDEF_dom"/>
</dbReference>
<dbReference type="GO" id="GO:1902201">
    <property type="term" value="P:negative regulation of bacterial-type flagellum-dependent cell motility"/>
    <property type="evidence" value="ECO:0007669"/>
    <property type="project" value="TreeGrafter"/>
</dbReference>
<evidence type="ECO:0000313" key="3">
    <source>
        <dbReference type="EMBL" id="GIG75249.1"/>
    </source>
</evidence>
<dbReference type="PANTHER" id="PTHR45138:SF9">
    <property type="entry name" value="DIGUANYLATE CYCLASE DGCM-RELATED"/>
    <property type="match status" value="1"/>
</dbReference>
<dbReference type="Pfam" id="PF00990">
    <property type="entry name" value="GGDEF"/>
    <property type="match status" value="1"/>
</dbReference>